<dbReference type="UniPathway" id="UPA00848">
    <property type="reaction ID" value="UER00151"/>
</dbReference>
<dbReference type="GO" id="GO:0008270">
    <property type="term" value="F:zinc ion binding"/>
    <property type="evidence" value="ECO:0007669"/>
    <property type="project" value="TreeGrafter"/>
</dbReference>
<feature type="domain" description="GTP cyclohydrolase I" evidence="4">
    <location>
        <begin position="11"/>
        <end position="172"/>
    </location>
</feature>
<evidence type="ECO:0000313" key="6">
    <source>
        <dbReference type="Proteomes" id="UP000292006"/>
    </source>
</evidence>
<evidence type="ECO:0000256" key="2">
    <source>
        <dbReference type="ARBA" id="ARBA00012715"/>
    </source>
</evidence>
<dbReference type="EC" id="3.5.4.16" evidence="2"/>
<dbReference type="GO" id="GO:0006729">
    <property type="term" value="P:tetrahydrobiopterin biosynthetic process"/>
    <property type="evidence" value="ECO:0007669"/>
    <property type="project" value="TreeGrafter"/>
</dbReference>
<dbReference type="GO" id="GO:0046654">
    <property type="term" value="P:tetrahydrofolate biosynthetic process"/>
    <property type="evidence" value="ECO:0007669"/>
    <property type="project" value="InterPro"/>
</dbReference>
<gene>
    <name evidence="5" type="ORF">CRB2_6</name>
</gene>
<organism evidence="5 6">
    <name type="scientific">Mycobacterium phage CRB2</name>
    <dbReference type="NCBI Taxonomy" id="2483623"/>
    <lineage>
        <taxon>Viruses</taxon>
        <taxon>Duplodnaviria</taxon>
        <taxon>Heunggongvirae</taxon>
        <taxon>Uroviricota</taxon>
        <taxon>Caudoviricetes</taxon>
        <taxon>Bclasvirinae</taxon>
        <taxon>Quesadillavirus</taxon>
        <taxon>Quesadillavirus CRB2</taxon>
    </lineage>
</organism>
<dbReference type="GO" id="GO:0003934">
    <property type="term" value="F:GTP cyclohydrolase I activity"/>
    <property type="evidence" value="ECO:0007669"/>
    <property type="project" value="UniProtKB-EC"/>
</dbReference>
<protein>
    <recommendedName>
        <fullName evidence="2">GTP cyclohydrolase I</fullName>
        <ecNumber evidence="2">3.5.4.16</ecNumber>
    </recommendedName>
</protein>
<sequence length="188" mass="20628">MMVNVDIAALAIKELIAAFGVEEDDHTRDTPMRAAKAWEAILGGYLENPADHLERTFSAPNDPGLVMVSGIRIQSMCAHHLLPFSGVATVAYRPSPGQRIVGISKLARVIQGYSRRLQVQEQIGWQTVEAIKSRLNPSSAICQITAVHDCMRLRGVQEPGAATTTVASQGLVLDHEWAMIDRQHRSHL</sequence>
<dbReference type="InterPro" id="IPR001474">
    <property type="entry name" value="GTP_CycHdrlase_I"/>
</dbReference>
<dbReference type="PANTHER" id="PTHR11109:SF7">
    <property type="entry name" value="GTP CYCLOHYDROLASE 1"/>
    <property type="match status" value="1"/>
</dbReference>
<dbReference type="InterPro" id="IPR043134">
    <property type="entry name" value="GTP-CH-I_N"/>
</dbReference>
<comment type="pathway">
    <text evidence="1">Cofactor biosynthesis; 7,8-dihydroneopterin triphosphate biosynthesis; 7,8-dihydroneopterin triphosphate from GTP: step 1/1.</text>
</comment>
<evidence type="ECO:0000256" key="1">
    <source>
        <dbReference type="ARBA" id="ARBA00005080"/>
    </source>
</evidence>
<accession>A0A455LLY6</accession>
<evidence type="ECO:0000256" key="3">
    <source>
        <dbReference type="ARBA" id="ARBA00022801"/>
    </source>
</evidence>
<reference evidence="5 6" key="1">
    <citation type="journal article" date="2019" name="PLoS ONE">
        <title>Mycobacteriophage CRB2 defines a new subcluster in mycobacteriophage classification.</title>
        <authorList>
            <person name="Suarez C.A."/>
            <person name="Franceschelli J.J."/>
            <person name="Morbidoni H.R."/>
        </authorList>
    </citation>
    <scope>NUCLEOTIDE SEQUENCE [LARGE SCALE GENOMIC DNA]</scope>
</reference>
<proteinExistence type="predicted"/>
<dbReference type="SUPFAM" id="SSF55620">
    <property type="entry name" value="Tetrahydrobiopterin biosynthesis enzymes-like"/>
    <property type="match status" value="1"/>
</dbReference>
<dbReference type="InterPro" id="IPR043133">
    <property type="entry name" value="GTP-CH-I_C/QueF"/>
</dbReference>
<dbReference type="PANTHER" id="PTHR11109">
    <property type="entry name" value="GTP CYCLOHYDROLASE I"/>
    <property type="match status" value="1"/>
</dbReference>
<dbReference type="Pfam" id="PF01227">
    <property type="entry name" value="GTP_cyclohydroI"/>
    <property type="match status" value="1"/>
</dbReference>
<dbReference type="Proteomes" id="UP000292006">
    <property type="component" value="Segment"/>
</dbReference>
<dbReference type="Gene3D" id="3.30.1130.10">
    <property type="match status" value="1"/>
</dbReference>
<name>A0A455LLY6_9CAUD</name>
<keyword evidence="6" id="KW-1185">Reference proteome</keyword>
<dbReference type="InterPro" id="IPR020602">
    <property type="entry name" value="GTP_CycHdrlase_I_dom"/>
</dbReference>
<evidence type="ECO:0000313" key="5">
    <source>
        <dbReference type="EMBL" id="AYP69992.1"/>
    </source>
</evidence>
<dbReference type="Gene3D" id="1.10.286.10">
    <property type="match status" value="1"/>
</dbReference>
<keyword evidence="3 5" id="KW-0378">Hydrolase</keyword>
<dbReference type="GO" id="GO:0005525">
    <property type="term" value="F:GTP binding"/>
    <property type="evidence" value="ECO:0007669"/>
    <property type="project" value="TreeGrafter"/>
</dbReference>
<dbReference type="EMBL" id="MK059749">
    <property type="protein sequence ID" value="AYP69992.1"/>
    <property type="molecule type" value="Genomic_DNA"/>
</dbReference>
<evidence type="ECO:0000259" key="4">
    <source>
        <dbReference type="Pfam" id="PF01227"/>
    </source>
</evidence>